<feature type="domain" description="Bacterial Ig" evidence="1">
    <location>
        <begin position="461"/>
        <end position="539"/>
    </location>
</feature>
<gene>
    <name evidence="2" type="ORF">ACFQPF_15685</name>
</gene>
<accession>A0ABW2NWS8</accession>
<dbReference type="Gene3D" id="2.60.120.380">
    <property type="match status" value="3"/>
</dbReference>
<name>A0ABW2NWS8_9BACL</name>
<dbReference type="EMBL" id="JBHTCP010000049">
    <property type="protein sequence ID" value="MFC7373081.1"/>
    <property type="molecule type" value="Genomic_DNA"/>
</dbReference>
<sequence>MMFKLNKIVITLTALTFLLISIFQVENVQAANGVLTFVSGSLTEQEQEKEFFFTVPSAGRVSIDITSYVKSTTHFKLYDSNNVKVFGDYFTSSSSTPGKHNDWVDLEAGTYRLKVGEYNEYLKHTGDFTLQVSFSQAGNNEAEPNNGTVEAQPLFYNKSVTGFLSWNDSVDVYKLTVDKAGRVHVNLSSFVDSTTTIKMTDEENEKVFSDYFNGSSLSPAKYNNYVDLEPGNYYISIYNNSEYTLNTGKYQLTTSINYAGNNDTEPNNGTVEAQSITFYQPITGFLSWNDSSDFYKVSVQRTMEVKVDLTSYVDSTTSIVVYDEENNKVTSDYFSGDSQNPAKYIESITLKPGNYYIKVFNNSEYTLNSGKYKLTVTAPSLLPNLTVSPVTNLTTKVVGKTAPYTEVVLKLAGKDYKTASNHKGDFSANIPKQNAGAKVEISAKNLYGTKNVTITVVDKIAPAAPAVNGVKATSKTISGRSEAGSTVYAQVGSKIIGAGKADAKGKFSLKIKNQKKGTTIVLFAKDSVGNKGKTITIKVK</sequence>
<dbReference type="InterPro" id="IPR041498">
    <property type="entry name" value="Big_6"/>
</dbReference>
<proteinExistence type="predicted"/>
<dbReference type="Proteomes" id="UP001596549">
    <property type="component" value="Unassembled WGS sequence"/>
</dbReference>
<dbReference type="InterPro" id="IPR013783">
    <property type="entry name" value="Ig-like_fold"/>
</dbReference>
<dbReference type="Pfam" id="PF17936">
    <property type="entry name" value="Big_6"/>
    <property type="match status" value="1"/>
</dbReference>
<organism evidence="2 3">
    <name type="scientific">Fictibacillus iocasae</name>
    <dbReference type="NCBI Taxonomy" id="2715437"/>
    <lineage>
        <taxon>Bacteria</taxon>
        <taxon>Bacillati</taxon>
        <taxon>Bacillota</taxon>
        <taxon>Bacilli</taxon>
        <taxon>Bacillales</taxon>
        <taxon>Fictibacillaceae</taxon>
        <taxon>Fictibacillus</taxon>
    </lineage>
</organism>
<reference evidence="3" key="1">
    <citation type="journal article" date="2019" name="Int. J. Syst. Evol. Microbiol.">
        <title>The Global Catalogue of Microorganisms (GCM) 10K type strain sequencing project: providing services to taxonomists for standard genome sequencing and annotation.</title>
        <authorList>
            <consortium name="The Broad Institute Genomics Platform"/>
            <consortium name="The Broad Institute Genome Sequencing Center for Infectious Disease"/>
            <person name="Wu L."/>
            <person name="Ma J."/>
        </authorList>
    </citation>
    <scope>NUCLEOTIDE SEQUENCE [LARGE SCALE GENOMIC DNA]</scope>
    <source>
        <strain evidence="3">NBRC 106396</strain>
    </source>
</reference>
<dbReference type="SUPFAM" id="SSF89260">
    <property type="entry name" value="Collagen-binding domain"/>
    <property type="match status" value="3"/>
</dbReference>
<comment type="caution">
    <text evidence="2">The sequence shown here is derived from an EMBL/GenBank/DDBJ whole genome shotgun (WGS) entry which is preliminary data.</text>
</comment>
<evidence type="ECO:0000313" key="3">
    <source>
        <dbReference type="Proteomes" id="UP001596549"/>
    </source>
</evidence>
<dbReference type="Gene3D" id="2.60.40.10">
    <property type="entry name" value="Immunoglobulins"/>
    <property type="match status" value="1"/>
</dbReference>
<protein>
    <submittedName>
        <fullName evidence="2">Ig-like domain-containing protein</fullName>
    </submittedName>
</protein>
<evidence type="ECO:0000259" key="1">
    <source>
        <dbReference type="Pfam" id="PF17936"/>
    </source>
</evidence>
<keyword evidence="3" id="KW-1185">Reference proteome</keyword>
<evidence type="ECO:0000313" key="2">
    <source>
        <dbReference type="EMBL" id="MFC7373081.1"/>
    </source>
</evidence>
<dbReference type="RefSeq" id="WP_379750653.1">
    <property type="nucleotide sequence ID" value="NZ_JBHTCP010000049.1"/>
</dbReference>